<evidence type="ECO:0000313" key="3">
    <source>
        <dbReference type="Proteomes" id="UP000075683"/>
    </source>
</evidence>
<accession>A0A150M5U7</accession>
<gene>
    <name evidence="2" type="ORF">B4135_0807</name>
</gene>
<sequence>MASRRTRFQKVRQRGIFHYKGEAKSRDHRQIRKTGIATDDGQRGGESDGNGGL</sequence>
<dbReference type="STRING" id="301148.B4135_0807"/>
<evidence type="ECO:0000256" key="1">
    <source>
        <dbReference type="SAM" id="MobiDB-lite"/>
    </source>
</evidence>
<dbReference type="AlphaFoldDB" id="A0A150M5U7"/>
<comment type="caution">
    <text evidence="2">The sequence shown here is derived from an EMBL/GenBank/DDBJ whole genome shotgun (WGS) entry which is preliminary data.</text>
</comment>
<protein>
    <submittedName>
        <fullName evidence="2">Uncharacterized protein</fullName>
    </submittedName>
</protein>
<name>A0A150M5U7_9BACI</name>
<reference evidence="2 3" key="1">
    <citation type="submission" date="2016-01" db="EMBL/GenBank/DDBJ databases">
        <title>Draft Genome Sequences of Seven Thermophilic Sporeformers Isolated from Foods.</title>
        <authorList>
            <person name="Berendsen E.M."/>
            <person name="Wells-Bennik M.H."/>
            <person name="Krawcyk A.O."/>
            <person name="De Jong A."/>
            <person name="Holsappel S."/>
            <person name="Eijlander R.T."/>
            <person name="Kuipers O.P."/>
        </authorList>
    </citation>
    <scope>NUCLEOTIDE SEQUENCE [LARGE SCALE GENOMIC DNA]</scope>
    <source>
        <strain evidence="2 3">B4135</strain>
    </source>
</reference>
<dbReference type="EMBL" id="LQYT01000037">
    <property type="protein sequence ID" value="KYD19908.1"/>
    <property type="molecule type" value="Genomic_DNA"/>
</dbReference>
<proteinExistence type="predicted"/>
<organism evidence="2 3">
    <name type="scientific">Caldibacillus debilis</name>
    <dbReference type="NCBI Taxonomy" id="301148"/>
    <lineage>
        <taxon>Bacteria</taxon>
        <taxon>Bacillati</taxon>
        <taxon>Bacillota</taxon>
        <taxon>Bacilli</taxon>
        <taxon>Bacillales</taxon>
        <taxon>Bacillaceae</taxon>
        <taxon>Caldibacillus</taxon>
    </lineage>
</organism>
<dbReference type="Proteomes" id="UP000075683">
    <property type="component" value="Unassembled WGS sequence"/>
</dbReference>
<evidence type="ECO:0000313" key="2">
    <source>
        <dbReference type="EMBL" id="KYD19908.1"/>
    </source>
</evidence>
<feature type="region of interest" description="Disordered" evidence="1">
    <location>
        <begin position="22"/>
        <end position="53"/>
    </location>
</feature>